<gene>
    <name evidence="1" type="ORF">I314_03567</name>
</gene>
<keyword evidence="2" id="KW-1185">Reference proteome</keyword>
<reference evidence="1 2" key="1">
    <citation type="submission" date="2015-01" db="EMBL/GenBank/DDBJ databases">
        <title>The Genome Sequence of Cryptococcus gattii CA1873.</title>
        <authorList>
            <consortium name="The Broad Institute Genomics Platform"/>
            <person name="Cuomo C."/>
            <person name="Litvintseva A."/>
            <person name="Chen Y."/>
            <person name="Heitman J."/>
            <person name="Sun S."/>
            <person name="Springer D."/>
            <person name="Dromer F."/>
            <person name="Young S."/>
            <person name="Zeng Q."/>
            <person name="Gargeya S."/>
            <person name="Abouelleil A."/>
            <person name="Alvarado L."/>
            <person name="Chapman S.B."/>
            <person name="Gainer-Dewar J."/>
            <person name="Goldberg J."/>
            <person name="Griggs A."/>
            <person name="Gujja S."/>
            <person name="Hansen M."/>
            <person name="Howarth C."/>
            <person name="Imamovic A."/>
            <person name="Larimer J."/>
            <person name="Murphy C."/>
            <person name="Naylor J."/>
            <person name="Pearson M."/>
            <person name="Priest M."/>
            <person name="Roberts A."/>
            <person name="Saif S."/>
            <person name="Shea T."/>
            <person name="Sykes S."/>
            <person name="Wortman J."/>
            <person name="Nusbaum C."/>
            <person name="Birren B."/>
        </authorList>
    </citation>
    <scope>NUCLEOTIDE SEQUENCE [LARGE SCALE GENOMIC DNA]</scope>
    <source>
        <strain evidence="1 2">CA1873</strain>
    </source>
</reference>
<sequence length="224" mass="25916">MVNSPEITDPAQTKILESIEKLFTSMAHVTASVQATNIQVANLQAANAQLINTQAVDVQTTPIQEVNTPSKPSYIAKEPDSFSRNRKELEDFLMSCVLYMRHYPKHFNNDRAKIDFIITHFLQNYQEFLDYLCRNWGHPDEQNAEREIFSLHQEGSASEFFLKFNQLIATLGWSHDIRMTVALTESKLSEELKDEITKKGEMKKVTSLDHFMDFVTPLDEWLRE</sequence>
<name>A0ABR5BB72_CRYGA</name>
<protein>
    <recommendedName>
        <fullName evidence="3">Retrotransposon gag domain-containing protein</fullName>
    </recommendedName>
</protein>
<evidence type="ECO:0008006" key="3">
    <source>
        <dbReference type="Google" id="ProtNLM"/>
    </source>
</evidence>
<dbReference type="Proteomes" id="UP000053800">
    <property type="component" value="Unassembled WGS sequence"/>
</dbReference>
<evidence type="ECO:0000313" key="1">
    <source>
        <dbReference type="EMBL" id="KIR62619.1"/>
    </source>
</evidence>
<accession>A0ABR5BB72</accession>
<organism evidence="1 2">
    <name type="scientific">Cryptococcus bacillisporus CA1873</name>
    <dbReference type="NCBI Taxonomy" id="1296111"/>
    <lineage>
        <taxon>Eukaryota</taxon>
        <taxon>Fungi</taxon>
        <taxon>Dikarya</taxon>
        <taxon>Basidiomycota</taxon>
        <taxon>Agaricomycotina</taxon>
        <taxon>Tremellomycetes</taxon>
        <taxon>Tremellales</taxon>
        <taxon>Cryptococcaceae</taxon>
        <taxon>Cryptococcus</taxon>
        <taxon>Cryptococcus gattii species complex</taxon>
    </lineage>
</organism>
<dbReference type="EMBL" id="KN848896">
    <property type="protein sequence ID" value="KIR62619.1"/>
    <property type="molecule type" value="Genomic_DNA"/>
</dbReference>
<proteinExistence type="predicted"/>
<evidence type="ECO:0000313" key="2">
    <source>
        <dbReference type="Proteomes" id="UP000053800"/>
    </source>
</evidence>